<dbReference type="AlphaFoldDB" id="A0A0F9HIP1"/>
<dbReference type="EMBL" id="LAZR01014946">
    <property type="protein sequence ID" value="KKM15266.1"/>
    <property type="molecule type" value="Genomic_DNA"/>
</dbReference>
<sequence length="34" mass="4222">MIRVQFVSILYGHEPMEWDPNEPGQLEKMREWFK</sequence>
<reference evidence="1" key="1">
    <citation type="journal article" date="2015" name="Nature">
        <title>Complex archaea that bridge the gap between prokaryotes and eukaryotes.</title>
        <authorList>
            <person name="Spang A."/>
            <person name="Saw J.H."/>
            <person name="Jorgensen S.L."/>
            <person name="Zaremba-Niedzwiedzka K."/>
            <person name="Martijn J."/>
            <person name="Lind A.E."/>
            <person name="van Eijk R."/>
            <person name="Schleper C."/>
            <person name="Guy L."/>
            <person name="Ettema T.J."/>
        </authorList>
    </citation>
    <scope>NUCLEOTIDE SEQUENCE</scope>
</reference>
<comment type="caution">
    <text evidence="1">The sequence shown here is derived from an EMBL/GenBank/DDBJ whole genome shotgun (WGS) entry which is preliminary data.</text>
</comment>
<feature type="non-terminal residue" evidence="1">
    <location>
        <position position="34"/>
    </location>
</feature>
<accession>A0A0F9HIP1</accession>
<proteinExistence type="predicted"/>
<organism evidence="1">
    <name type="scientific">marine sediment metagenome</name>
    <dbReference type="NCBI Taxonomy" id="412755"/>
    <lineage>
        <taxon>unclassified sequences</taxon>
        <taxon>metagenomes</taxon>
        <taxon>ecological metagenomes</taxon>
    </lineage>
</organism>
<evidence type="ECO:0000313" key="1">
    <source>
        <dbReference type="EMBL" id="KKM15266.1"/>
    </source>
</evidence>
<gene>
    <name evidence="1" type="ORF">LCGC14_1697750</name>
</gene>
<protein>
    <submittedName>
        <fullName evidence="1">Uncharacterized protein</fullName>
    </submittedName>
</protein>
<name>A0A0F9HIP1_9ZZZZ</name>